<dbReference type="PANTHER" id="PTHR10621:SF0">
    <property type="entry name" value="UV EXCISION REPAIR PROTEIN RAD23"/>
    <property type="match status" value="1"/>
</dbReference>
<dbReference type="InterPro" id="IPR015940">
    <property type="entry name" value="UBA"/>
</dbReference>
<comment type="caution">
    <text evidence="5">The sequence shown here is derived from an EMBL/GenBank/DDBJ whole genome shotgun (WGS) entry which is preliminary data.</text>
</comment>
<dbReference type="SUPFAM" id="SSF46934">
    <property type="entry name" value="UBA-like"/>
    <property type="match status" value="1"/>
</dbReference>
<feature type="domain" description="UBA" evidence="3">
    <location>
        <begin position="236"/>
        <end position="277"/>
    </location>
</feature>
<dbReference type="EMBL" id="JAPFFF010000068">
    <property type="protein sequence ID" value="KAK8836147.1"/>
    <property type="molecule type" value="Genomic_DNA"/>
</dbReference>
<dbReference type="Pfam" id="PF00240">
    <property type="entry name" value="ubiquitin"/>
    <property type="match status" value="1"/>
</dbReference>
<dbReference type="Proteomes" id="UP001470230">
    <property type="component" value="Unassembled WGS sequence"/>
</dbReference>
<feature type="compositionally biased region" description="Polar residues" evidence="2">
    <location>
        <begin position="100"/>
        <end position="154"/>
    </location>
</feature>
<proteinExistence type="inferred from homology"/>
<evidence type="ECO:0000259" key="4">
    <source>
        <dbReference type="PROSITE" id="PS50053"/>
    </source>
</evidence>
<sequence length="277" mass="31214">MKVIFRDIAGKKVTIEIPKDKELKDFKDDIFTHFKVDPKKKEIKKIIHNNKELQDQDTIESINYKDGDIISVMFTKISDAKPKPKAEPSQEKKEEKSESTSQVAQNPQTPQQPISLQAAATQSTNSQNSLRPPLQPTDTGLPTQGQRPTIVNSQPYPPARPTEEILGLENCFKIHDTIIRNGPGVILRALQSINPDLYQQVQANPGPFLRSFGIQQAPEYENRMVQDINQTLSNYTLQERQAVQRLINMGYDPVTVIQVFEAVGRSEETAAAVLRNL</sequence>
<keyword evidence="6" id="KW-1185">Reference proteome</keyword>
<dbReference type="InterPro" id="IPR009060">
    <property type="entry name" value="UBA-like_sf"/>
</dbReference>
<comment type="subcellular location">
    <subcellularLocation>
        <location evidence="1">Nucleus</location>
    </subcellularLocation>
    <subcellularLocation>
        <location evidence="1">Cytoplasm</location>
    </subcellularLocation>
</comment>
<feature type="region of interest" description="Disordered" evidence="2">
    <location>
        <begin position="80"/>
        <end position="162"/>
    </location>
</feature>
<keyword evidence="1" id="KW-0227">DNA damage</keyword>
<keyword evidence="1" id="KW-0963">Cytoplasm</keyword>
<dbReference type="PRINTS" id="PR01839">
    <property type="entry name" value="RAD23PROTEIN"/>
</dbReference>
<dbReference type="Gene3D" id="1.10.8.10">
    <property type="entry name" value="DNA helicase RuvA subunit, C-terminal domain"/>
    <property type="match status" value="1"/>
</dbReference>
<feature type="compositionally biased region" description="Basic and acidic residues" evidence="2">
    <location>
        <begin position="80"/>
        <end position="98"/>
    </location>
</feature>
<dbReference type="InterPro" id="IPR004806">
    <property type="entry name" value="Rad23"/>
</dbReference>
<reference evidence="5 6" key="1">
    <citation type="submission" date="2024-04" db="EMBL/GenBank/DDBJ databases">
        <title>Tritrichomonas musculus Genome.</title>
        <authorList>
            <person name="Alves-Ferreira E."/>
            <person name="Grigg M."/>
            <person name="Lorenzi H."/>
            <person name="Galac M."/>
        </authorList>
    </citation>
    <scope>NUCLEOTIDE SEQUENCE [LARGE SCALE GENOMIC DNA]</scope>
    <source>
        <strain evidence="5 6">EAF2021</strain>
    </source>
</reference>
<gene>
    <name evidence="5" type="ORF">M9Y10_039960</name>
</gene>
<dbReference type="PROSITE" id="PS50030">
    <property type="entry name" value="UBA"/>
    <property type="match status" value="1"/>
</dbReference>
<evidence type="ECO:0000313" key="5">
    <source>
        <dbReference type="EMBL" id="KAK8836147.1"/>
    </source>
</evidence>
<evidence type="ECO:0000256" key="2">
    <source>
        <dbReference type="SAM" id="MobiDB-lite"/>
    </source>
</evidence>
<dbReference type="SUPFAM" id="SSF54236">
    <property type="entry name" value="Ubiquitin-like"/>
    <property type="match status" value="1"/>
</dbReference>
<dbReference type="PROSITE" id="PS50053">
    <property type="entry name" value="UBIQUITIN_2"/>
    <property type="match status" value="1"/>
</dbReference>
<accession>A0ABR2GRY1</accession>
<dbReference type="InterPro" id="IPR029071">
    <property type="entry name" value="Ubiquitin-like_domsf"/>
</dbReference>
<name>A0ABR2GRY1_9EUKA</name>
<comment type="function">
    <text evidence="1">Multiubiquitin chain receptor involved in modulation of proteasomal degradation. Involved in nucleotide excision repair.</text>
</comment>
<dbReference type="PANTHER" id="PTHR10621">
    <property type="entry name" value="UV EXCISION REPAIR PROTEIN RAD23"/>
    <property type="match status" value="1"/>
</dbReference>
<evidence type="ECO:0000256" key="1">
    <source>
        <dbReference type="RuleBase" id="RU367049"/>
    </source>
</evidence>
<keyword evidence="1" id="KW-0234">DNA repair</keyword>
<dbReference type="Gene3D" id="3.10.20.90">
    <property type="entry name" value="Phosphatidylinositol 3-kinase Catalytic Subunit, Chain A, domain 1"/>
    <property type="match status" value="1"/>
</dbReference>
<dbReference type="SMART" id="SM00213">
    <property type="entry name" value="UBQ"/>
    <property type="match status" value="1"/>
</dbReference>
<protein>
    <recommendedName>
        <fullName evidence="1">UV excision repair protein RAD23</fullName>
    </recommendedName>
</protein>
<dbReference type="InterPro" id="IPR000626">
    <property type="entry name" value="Ubiquitin-like_dom"/>
</dbReference>
<feature type="domain" description="Ubiquitin-like" evidence="4">
    <location>
        <begin position="1"/>
        <end position="79"/>
    </location>
</feature>
<organism evidence="5 6">
    <name type="scientific">Tritrichomonas musculus</name>
    <dbReference type="NCBI Taxonomy" id="1915356"/>
    <lineage>
        <taxon>Eukaryota</taxon>
        <taxon>Metamonada</taxon>
        <taxon>Parabasalia</taxon>
        <taxon>Tritrichomonadida</taxon>
        <taxon>Tritrichomonadidae</taxon>
        <taxon>Tritrichomonas</taxon>
    </lineage>
</organism>
<comment type="similarity">
    <text evidence="1">Belongs to the RAD23 family.</text>
</comment>
<keyword evidence="1" id="KW-0539">Nucleus</keyword>
<evidence type="ECO:0000313" key="6">
    <source>
        <dbReference type="Proteomes" id="UP001470230"/>
    </source>
</evidence>
<evidence type="ECO:0000259" key="3">
    <source>
        <dbReference type="PROSITE" id="PS50030"/>
    </source>
</evidence>